<evidence type="ECO:0000259" key="1">
    <source>
        <dbReference type="Pfam" id="PF13478"/>
    </source>
</evidence>
<evidence type="ECO:0000313" key="2">
    <source>
        <dbReference type="EMBL" id="THG89784.1"/>
    </source>
</evidence>
<name>A0A4S4JX61_ALKAL</name>
<dbReference type="PANTHER" id="PTHR30388">
    <property type="entry name" value="ALDEHYDE OXIDOREDUCTASE MOLYBDENUM COFACTOR ASSEMBLY PROTEIN"/>
    <property type="match status" value="1"/>
</dbReference>
<feature type="domain" description="XdhC Rossmann" evidence="1">
    <location>
        <begin position="97"/>
        <end position="232"/>
    </location>
</feature>
<reference evidence="2 3" key="1">
    <citation type="submission" date="2014-01" db="EMBL/GenBank/DDBJ databases">
        <title>Draft genome sequencing of Bacillus alcalophilus CGMCC 1.3604.</title>
        <authorList>
            <person name="Yang J."/>
            <person name="Diao L."/>
            <person name="Yang S."/>
        </authorList>
    </citation>
    <scope>NUCLEOTIDE SEQUENCE [LARGE SCALE GENOMIC DNA]</scope>
    <source>
        <strain evidence="2 3">CGMCC 1.3604</strain>
    </source>
</reference>
<dbReference type="RefSeq" id="WP_168771635.1">
    <property type="nucleotide sequence ID" value="NZ_JALP01000196.1"/>
</dbReference>
<proteinExistence type="predicted"/>
<dbReference type="InterPro" id="IPR027051">
    <property type="entry name" value="XdhC_Rossmann_dom"/>
</dbReference>
<dbReference type="AlphaFoldDB" id="A0A4S4JX61"/>
<dbReference type="Pfam" id="PF13478">
    <property type="entry name" value="XdhC_C"/>
    <property type="match status" value="1"/>
</dbReference>
<evidence type="ECO:0000313" key="3">
    <source>
        <dbReference type="Proteomes" id="UP000297014"/>
    </source>
</evidence>
<gene>
    <name evidence="2" type="ORF">AJ85_15295</name>
</gene>
<sequence length="247" mass="28112">MLIERCCKQVRKGYEQILSELKLGKEVTLFKRITAGKAPLKHILHSGDRLILNNWQGEIPSFVTAYNSEPPLKNGRFINVELNETLYVQTFRPLKRLVIFGAGDDVIPLVQLVAKLDFYILVVDWREALLTDTRFSEANEKMLIKKDDLFANLDVQDDDFVIIMTHQFQQDQLILKGLLKKQLGYIGVLGSKNRTARLLEGASVPGFVYSPIGEMIKAEGPDEIAISIVAQLIKFKNTELKKVTFYQ</sequence>
<comment type="caution">
    <text evidence="2">The sequence shown here is derived from an EMBL/GenBank/DDBJ whole genome shotgun (WGS) entry which is preliminary data.</text>
</comment>
<organism evidence="2 3">
    <name type="scientific">Alkalihalobacillus alcalophilus ATCC 27647 = CGMCC 1.3604</name>
    <dbReference type="NCBI Taxonomy" id="1218173"/>
    <lineage>
        <taxon>Bacteria</taxon>
        <taxon>Bacillati</taxon>
        <taxon>Bacillota</taxon>
        <taxon>Bacilli</taxon>
        <taxon>Bacillales</taxon>
        <taxon>Bacillaceae</taxon>
        <taxon>Alkalihalobacillus</taxon>
    </lineage>
</organism>
<dbReference type="InterPro" id="IPR052698">
    <property type="entry name" value="MoCofactor_Util/Proc"/>
</dbReference>
<dbReference type="EMBL" id="JALP01000196">
    <property type="protein sequence ID" value="THG89784.1"/>
    <property type="molecule type" value="Genomic_DNA"/>
</dbReference>
<accession>A0A4S4JX61</accession>
<protein>
    <recommendedName>
        <fullName evidence="1">XdhC Rossmann domain-containing protein</fullName>
    </recommendedName>
</protein>
<dbReference type="Proteomes" id="UP000297014">
    <property type="component" value="Unassembled WGS sequence"/>
</dbReference>
<dbReference type="PANTHER" id="PTHR30388:SF6">
    <property type="entry name" value="XANTHINE DEHYDROGENASE SUBUNIT A-RELATED"/>
    <property type="match status" value="1"/>
</dbReference>
<dbReference type="Gene3D" id="3.40.50.720">
    <property type="entry name" value="NAD(P)-binding Rossmann-like Domain"/>
    <property type="match status" value="1"/>
</dbReference>